<comment type="caution">
    <text evidence="1">The sequence shown here is derived from an EMBL/GenBank/DDBJ whole genome shotgun (WGS) entry which is preliminary data.</text>
</comment>
<evidence type="ECO:0000313" key="2">
    <source>
        <dbReference type="Proteomes" id="UP000499080"/>
    </source>
</evidence>
<evidence type="ECO:0000313" key="1">
    <source>
        <dbReference type="EMBL" id="GBL81216.1"/>
    </source>
</evidence>
<dbReference type="EMBL" id="BGPR01232662">
    <property type="protein sequence ID" value="GBL81216.1"/>
    <property type="molecule type" value="Genomic_DNA"/>
</dbReference>
<name>A0A4Y2APR4_ARAVE</name>
<dbReference type="AlphaFoldDB" id="A0A4Y2APR4"/>
<reference evidence="1 2" key="1">
    <citation type="journal article" date="2019" name="Sci. Rep.">
        <title>Orb-weaving spider Araneus ventricosus genome elucidates the spidroin gene catalogue.</title>
        <authorList>
            <person name="Kono N."/>
            <person name="Nakamura H."/>
            <person name="Ohtoshi R."/>
            <person name="Moran D.A.P."/>
            <person name="Shinohara A."/>
            <person name="Yoshida Y."/>
            <person name="Fujiwara M."/>
            <person name="Mori M."/>
            <person name="Tomita M."/>
            <person name="Arakawa K."/>
        </authorList>
    </citation>
    <scope>NUCLEOTIDE SEQUENCE [LARGE SCALE GENOMIC DNA]</scope>
</reference>
<gene>
    <name evidence="1" type="ORF">AVEN_222010_1</name>
</gene>
<organism evidence="1 2">
    <name type="scientific">Araneus ventricosus</name>
    <name type="common">Orbweaver spider</name>
    <name type="synonym">Epeira ventricosa</name>
    <dbReference type="NCBI Taxonomy" id="182803"/>
    <lineage>
        <taxon>Eukaryota</taxon>
        <taxon>Metazoa</taxon>
        <taxon>Ecdysozoa</taxon>
        <taxon>Arthropoda</taxon>
        <taxon>Chelicerata</taxon>
        <taxon>Arachnida</taxon>
        <taxon>Araneae</taxon>
        <taxon>Araneomorphae</taxon>
        <taxon>Entelegynae</taxon>
        <taxon>Araneoidea</taxon>
        <taxon>Araneidae</taxon>
        <taxon>Araneus</taxon>
    </lineage>
</organism>
<proteinExistence type="predicted"/>
<dbReference type="Proteomes" id="UP000499080">
    <property type="component" value="Unassembled WGS sequence"/>
</dbReference>
<protein>
    <submittedName>
        <fullName evidence="1">Uncharacterized protein</fullName>
    </submittedName>
</protein>
<accession>A0A4Y2APR4</accession>
<feature type="non-terminal residue" evidence="1">
    <location>
        <position position="44"/>
    </location>
</feature>
<keyword evidence="2" id="KW-1185">Reference proteome</keyword>
<sequence length="44" mass="4833">MAAPNSEIHVRGLHEAGAFYPVDSLKDQALNKVKGSPLSSRKRR</sequence>